<organism evidence="1 2">
    <name type="scientific">Actinacidiphila cocklensis</name>
    <dbReference type="NCBI Taxonomy" id="887465"/>
    <lineage>
        <taxon>Bacteria</taxon>
        <taxon>Bacillati</taxon>
        <taxon>Actinomycetota</taxon>
        <taxon>Actinomycetes</taxon>
        <taxon>Kitasatosporales</taxon>
        <taxon>Streptomycetaceae</taxon>
        <taxon>Actinacidiphila</taxon>
    </lineage>
</organism>
<dbReference type="Proteomes" id="UP001152519">
    <property type="component" value="Unassembled WGS sequence"/>
</dbReference>
<reference evidence="1" key="1">
    <citation type="submission" date="2021-05" db="EMBL/GenBank/DDBJ databases">
        <authorList>
            <person name="Arsene-Ploetze F."/>
        </authorList>
    </citation>
    <scope>NUCLEOTIDE SEQUENCE</scope>
    <source>
        <strain evidence="1">DSM 42138</strain>
    </source>
</reference>
<sequence>MPCEMCDRPAGADYLCARCTADLGLRLGQLPALYAALGSMLAPGRTADGGRGATLVEAPAPARLDVVDQRAEFGVLEVWARALAADRAVPVAVPGADDLGARATAACAALGAAVDWIASSWPAAGDCAGEVRGLFDGARSVVGAGDLPARMGRCPRLVHGAACGAELLLPQGQQVLRCGWCGATYPPGVWAALRVAQRDLAAAL</sequence>
<comment type="caution">
    <text evidence="1">The sequence shown here is derived from an EMBL/GenBank/DDBJ whole genome shotgun (WGS) entry which is preliminary data.</text>
</comment>
<dbReference type="AlphaFoldDB" id="A0A9W4GPQ4"/>
<keyword evidence="2" id="KW-1185">Reference proteome</keyword>
<dbReference type="RefSeq" id="WP_251487649.1">
    <property type="nucleotide sequence ID" value="NZ_CAJSLV010000046.1"/>
</dbReference>
<gene>
    <name evidence="1" type="ORF">SCOCK_180122</name>
</gene>
<name>A0A9W4GPQ4_9ACTN</name>
<protein>
    <submittedName>
        <fullName evidence="1">Uncharacterized protein</fullName>
    </submittedName>
</protein>
<evidence type="ECO:0000313" key="2">
    <source>
        <dbReference type="Proteomes" id="UP001152519"/>
    </source>
</evidence>
<dbReference type="EMBL" id="CAJSLV010000046">
    <property type="protein sequence ID" value="CAG6392745.1"/>
    <property type="molecule type" value="Genomic_DNA"/>
</dbReference>
<evidence type="ECO:0000313" key="1">
    <source>
        <dbReference type="EMBL" id="CAG6392745.1"/>
    </source>
</evidence>
<accession>A0A9W4GPQ4</accession>
<proteinExistence type="predicted"/>